<evidence type="ECO:0000256" key="4">
    <source>
        <dbReference type="ARBA" id="ARBA00022691"/>
    </source>
</evidence>
<dbReference type="STRING" id="1522189.A0A316W4F8"/>
<keyword evidence="3 5" id="KW-0808">Transferase</keyword>
<dbReference type="Gene3D" id="3.40.50.150">
    <property type="entry name" value="Vaccinia Virus protein VP39"/>
    <property type="match status" value="1"/>
</dbReference>
<dbReference type="InParanoid" id="A0A316W4F8"/>
<comment type="similarity">
    <text evidence="5 6">Belongs to the class I-like SAM-binding methyltransferase superfamily. C5-methyltransferase family.</text>
</comment>
<keyword evidence="4 5" id="KW-0949">S-adenosyl-L-methionine</keyword>
<dbReference type="PROSITE" id="PS00095">
    <property type="entry name" value="C5_MTASE_2"/>
    <property type="match status" value="1"/>
</dbReference>
<dbReference type="EC" id="2.1.1.37" evidence="1"/>
<evidence type="ECO:0000313" key="9">
    <source>
        <dbReference type="Proteomes" id="UP000245783"/>
    </source>
</evidence>
<dbReference type="SUPFAM" id="SSF53335">
    <property type="entry name" value="S-adenosyl-L-methionine-dependent methyltransferases"/>
    <property type="match status" value="1"/>
</dbReference>
<gene>
    <name evidence="8" type="ORF">IE81DRAFT_77142</name>
</gene>
<dbReference type="GO" id="GO:0044027">
    <property type="term" value="P:negative regulation of gene expression via chromosomal CpG island methylation"/>
    <property type="evidence" value="ECO:0007669"/>
    <property type="project" value="TreeGrafter"/>
</dbReference>
<dbReference type="Pfam" id="PF00145">
    <property type="entry name" value="DNA_methylase"/>
    <property type="match status" value="2"/>
</dbReference>
<evidence type="ECO:0000256" key="5">
    <source>
        <dbReference type="PROSITE-ProRule" id="PRU01016"/>
    </source>
</evidence>
<dbReference type="Proteomes" id="UP000245783">
    <property type="component" value="Unassembled WGS sequence"/>
</dbReference>
<keyword evidence="2 5" id="KW-0489">Methyltransferase</keyword>
<organism evidence="8 9">
    <name type="scientific">Ceraceosorus guamensis</name>
    <dbReference type="NCBI Taxonomy" id="1522189"/>
    <lineage>
        <taxon>Eukaryota</taxon>
        <taxon>Fungi</taxon>
        <taxon>Dikarya</taxon>
        <taxon>Basidiomycota</taxon>
        <taxon>Ustilaginomycotina</taxon>
        <taxon>Exobasidiomycetes</taxon>
        <taxon>Ceraceosorales</taxon>
        <taxon>Ceraceosoraceae</taxon>
        <taxon>Ceraceosorus</taxon>
    </lineage>
</organism>
<reference evidence="8 9" key="1">
    <citation type="journal article" date="2018" name="Mol. Biol. Evol.">
        <title>Broad Genomic Sampling Reveals a Smut Pathogenic Ancestry of the Fungal Clade Ustilaginomycotina.</title>
        <authorList>
            <person name="Kijpornyongpan T."/>
            <person name="Mondo S.J."/>
            <person name="Barry K."/>
            <person name="Sandor L."/>
            <person name="Lee J."/>
            <person name="Lipzen A."/>
            <person name="Pangilinan J."/>
            <person name="LaButti K."/>
            <person name="Hainaut M."/>
            <person name="Henrissat B."/>
            <person name="Grigoriev I.V."/>
            <person name="Spatafora J.W."/>
            <person name="Aime M.C."/>
        </authorList>
    </citation>
    <scope>NUCLEOTIDE SEQUENCE [LARGE SCALE GENOMIC DNA]</scope>
    <source>
        <strain evidence="8 9">MCA 4658</strain>
    </source>
</reference>
<dbReference type="PROSITE" id="PS51679">
    <property type="entry name" value="SAM_MT_C5"/>
    <property type="match status" value="1"/>
</dbReference>
<dbReference type="PANTHER" id="PTHR10629:SF52">
    <property type="entry name" value="DNA (CYTOSINE-5)-METHYLTRANSFERASE 1"/>
    <property type="match status" value="1"/>
</dbReference>
<dbReference type="NCBIfam" id="TIGR00675">
    <property type="entry name" value="dcm"/>
    <property type="match status" value="1"/>
</dbReference>
<dbReference type="GO" id="GO:0003677">
    <property type="term" value="F:DNA binding"/>
    <property type="evidence" value="ECO:0007669"/>
    <property type="project" value="TreeGrafter"/>
</dbReference>
<dbReference type="InterPro" id="IPR029063">
    <property type="entry name" value="SAM-dependent_MTases_sf"/>
</dbReference>
<sequence length="889" mass="98036">MTRGAIRPCDLPKMALSLIKGCLVSSGAASLDRRRCYKVPVSSNNRRQSSAPIICSHNQHSNMSTGDPSPASVTPLLSDLLRQCNVTKGYRVVNSKRAHRLQEKILQLIHIDRSESGPNFTHGSYLRKCQAGQSQVPEYVRVERIKRKGDRSMRIYGPILIGVESTPLYPLGPADALFVTPRTFSGSMDDFDAVVQGISCSHEFDETTTCFTRPEAKPASVEQAFHLHDFVYLRASGRDCDPSRADLLRVAQITELQSAQPSKVLLLDPHEDKSRPYLRAQGKSMRINYNRIRGRCWVQTVPLVAQADDEMSQHFDKDTFYVIGQTLPVCKECASSHERRHNVRRKLAQKPLAVLDLFSGAGGLGLGFAQSEIAECRWAIEQDICAAKTFSATHPGAQVYAGDANDALIAVIAKQFHGVLPRPGEVDVILTGPPCQGFTLANCNHSDEDPRNLLVPVALSYIDIYRPRWAIIENVTGLVDKNNGTVGDVKQGMPRLIMSALVTLGYSVRLATISAASMGVPQSRTRVVVVAAKAGEVLPDLPLPSHTVPGSQSTREWSILSGLDDTVEFKVASRRRDDGQAPRRWVSAWEAVGDLERFDWENPHIIYPADKDDPEDSYRQRRLLKVPSFACNLVPGSRTLGIGPVKSKYHSRPKSEHQLLARSWRRKKSDAGEEQVSQHRTVAPTLGDAERVANVDLKPGANHLSWRPFRPRLTPHYLRFSSEAFGNNNCYPSAYQRSDPEEIFSTTLTEISPSSLHGTVLHWNQYRTLSIREAARSQGFPDWLHFETGGDFANAAKQIGNAVPIPLASALGVALREAIIDRTVRHRPTEQKAPAIIPAAPPDSQPRDNIHHHGAAPSAAIAGGRGNGVPAACFQVAKIPPFKQKRTAQ</sequence>
<accession>A0A316W4F8</accession>
<evidence type="ECO:0000256" key="7">
    <source>
        <dbReference type="SAM" id="MobiDB-lite"/>
    </source>
</evidence>
<dbReference type="OrthoDB" id="5376140at2759"/>
<dbReference type="GO" id="GO:0003886">
    <property type="term" value="F:DNA (cytosine-5-)-methyltransferase activity"/>
    <property type="evidence" value="ECO:0007669"/>
    <property type="project" value="UniProtKB-EC"/>
</dbReference>
<dbReference type="EMBL" id="KZ819369">
    <property type="protein sequence ID" value="PWN43521.1"/>
    <property type="molecule type" value="Genomic_DNA"/>
</dbReference>
<dbReference type="AlphaFoldDB" id="A0A316W4F8"/>
<dbReference type="InterPro" id="IPR001525">
    <property type="entry name" value="C5_MeTfrase"/>
</dbReference>
<dbReference type="PRINTS" id="PR00105">
    <property type="entry name" value="C5METTRFRASE"/>
</dbReference>
<evidence type="ECO:0000256" key="3">
    <source>
        <dbReference type="ARBA" id="ARBA00022679"/>
    </source>
</evidence>
<protein>
    <recommendedName>
        <fullName evidence="1">DNA (cytosine-5-)-methyltransferase</fullName>
        <ecNumber evidence="1">2.1.1.37</ecNumber>
    </recommendedName>
</protein>
<evidence type="ECO:0000256" key="6">
    <source>
        <dbReference type="RuleBase" id="RU000416"/>
    </source>
</evidence>
<proteinExistence type="inferred from homology"/>
<dbReference type="PANTHER" id="PTHR10629">
    <property type="entry name" value="CYTOSINE-SPECIFIC METHYLTRANSFERASE"/>
    <property type="match status" value="1"/>
</dbReference>
<evidence type="ECO:0000256" key="1">
    <source>
        <dbReference type="ARBA" id="ARBA00011975"/>
    </source>
</evidence>
<dbReference type="InterPro" id="IPR050390">
    <property type="entry name" value="C5-Methyltransferase"/>
</dbReference>
<evidence type="ECO:0000313" key="8">
    <source>
        <dbReference type="EMBL" id="PWN43521.1"/>
    </source>
</evidence>
<dbReference type="GO" id="GO:0005634">
    <property type="term" value="C:nucleus"/>
    <property type="evidence" value="ECO:0007669"/>
    <property type="project" value="TreeGrafter"/>
</dbReference>
<feature type="active site" evidence="5">
    <location>
        <position position="435"/>
    </location>
</feature>
<dbReference type="InterPro" id="IPR031303">
    <property type="entry name" value="C5_meth_CS"/>
</dbReference>
<dbReference type="Gene3D" id="3.90.120.10">
    <property type="entry name" value="DNA Methylase, subunit A, domain 2"/>
    <property type="match status" value="1"/>
</dbReference>
<evidence type="ECO:0000256" key="2">
    <source>
        <dbReference type="ARBA" id="ARBA00022603"/>
    </source>
</evidence>
<feature type="region of interest" description="Disordered" evidence="7">
    <location>
        <begin position="829"/>
        <end position="862"/>
    </location>
</feature>
<dbReference type="GO" id="GO:0032259">
    <property type="term" value="P:methylation"/>
    <property type="evidence" value="ECO:0007669"/>
    <property type="project" value="UniProtKB-KW"/>
</dbReference>
<dbReference type="RefSeq" id="XP_025370681.1">
    <property type="nucleotide sequence ID" value="XM_025517625.1"/>
</dbReference>
<dbReference type="GeneID" id="37039495"/>
<keyword evidence="9" id="KW-1185">Reference proteome</keyword>
<name>A0A316W4F8_9BASI</name>